<dbReference type="SUPFAM" id="SSF56219">
    <property type="entry name" value="DNase I-like"/>
    <property type="match status" value="1"/>
</dbReference>
<comment type="caution">
    <text evidence="13">The sequence shown here is derived from an EMBL/GenBank/DDBJ whole genome shotgun (WGS) entry which is preliminary data.</text>
</comment>
<dbReference type="PANTHER" id="PTHR15822:SF4">
    <property type="entry name" value="TYROSYL-DNA PHOSPHODIESTERASE 2"/>
    <property type="match status" value="1"/>
</dbReference>
<dbReference type="GO" id="GO:0016605">
    <property type="term" value="C:PML body"/>
    <property type="evidence" value="ECO:0007669"/>
    <property type="project" value="UniProtKB-SubCell"/>
</dbReference>
<dbReference type="GO" id="GO:0004518">
    <property type="term" value="F:nuclease activity"/>
    <property type="evidence" value="ECO:0007669"/>
    <property type="project" value="UniProtKB-KW"/>
</dbReference>
<keyword evidence="6" id="KW-0227">DNA damage</keyword>
<evidence type="ECO:0000256" key="6">
    <source>
        <dbReference type="ARBA" id="ARBA00022763"/>
    </source>
</evidence>
<protein>
    <submittedName>
        <fullName evidence="13">Tyrosyl-DNA phosphodiesterase 2-like</fullName>
    </submittedName>
</protein>
<evidence type="ECO:0000256" key="4">
    <source>
        <dbReference type="ARBA" id="ARBA00022722"/>
    </source>
</evidence>
<dbReference type="GO" id="GO:0006302">
    <property type="term" value="P:double-strand break repair"/>
    <property type="evidence" value="ECO:0007669"/>
    <property type="project" value="TreeGrafter"/>
</dbReference>
<keyword evidence="4" id="KW-0540">Nuclease</keyword>
<dbReference type="EMBL" id="BMAT01000636">
    <property type="protein sequence ID" value="GFR70127.1"/>
    <property type="molecule type" value="Genomic_DNA"/>
</dbReference>
<keyword evidence="14" id="KW-1185">Reference proteome</keyword>
<keyword evidence="7" id="KW-0378">Hydrolase</keyword>
<keyword evidence="10" id="KW-0539">Nucleus</keyword>
<feature type="domain" description="Endonuclease/exonuclease/phosphatase" evidence="12">
    <location>
        <begin position="58"/>
        <end position="272"/>
    </location>
</feature>
<reference evidence="13 14" key="1">
    <citation type="journal article" date="2021" name="Elife">
        <title>Chloroplast acquisition without the gene transfer in kleptoplastic sea slugs, Plakobranchus ocellatus.</title>
        <authorList>
            <person name="Maeda T."/>
            <person name="Takahashi S."/>
            <person name="Yoshida T."/>
            <person name="Shimamura S."/>
            <person name="Takaki Y."/>
            <person name="Nagai Y."/>
            <person name="Toyoda A."/>
            <person name="Suzuki Y."/>
            <person name="Arimoto A."/>
            <person name="Ishii H."/>
            <person name="Satoh N."/>
            <person name="Nishiyama T."/>
            <person name="Hasebe M."/>
            <person name="Maruyama T."/>
            <person name="Minagawa J."/>
            <person name="Obokata J."/>
            <person name="Shigenobu S."/>
        </authorList>
    </citation>
    <scope>NUCLEOTIDE SEQUENCE [LARGE SCALE GENOMIC DNA]</scope>
</reference>
<gene>
    <name evidence="13" type="ORF">ElyMa_000321200</name>
</gene>
<evidence type="ECO:0000259" key="12">
    <source>
        <dbReference type="Pfam" id="PF03372"/>
    </source>
</evidence>
<dbReference type="Pfam" id="PF03372">
    <property type="entry name" value="Exo_endo_phos"/>
    <property type="match status" value="1"/>
</dbReference>
<dbReference type="Proteomes" id="UP000762676">
    <property type="component" value="Unassembled WGS sequence"/>
</dbReference>
<keyword evidence="9" id="KW-0234">DNA repair</keyword>
<feature type="compositionally biased region" description="Low complexity" evidence="11">
    <location>
        <begin position="328"/>
        <end position="340"/>
    </location>
</feature>
<keyword evidence="5" id="KW-0479">Metal-binding</keyword>
<evidence type="ECO:0000256" key="5">
    <source>
        <dbReference type="ARBA" id="ARBA00022723"/>
    </source>
</evidence>
<evidence type="ECO:0000256" key="10">
    <source>
        <dbReference type="ARBA" id="ARBA00023242"/>
    </source>
</evidence>
<evidence type="ECO:0000256" key="9">
    <source>
        <dbReference type="ARBA" id="ARBA00023204"/>
    </source>
</evidence>
<dbReference type="GO" id="GO:0003697">
    <property type="term" value="F:single-stranded DNA binding"/>
    <property type="evidence" value="ECO:0007669"/>
    <property type="project" value="TreeGrafter"/>
</dbReference>
<dbReference type="InterPro" id="IPR051547">
    <property type="entry name" value="TDP2-like"/>
</dbReference>
<dbReference type="GO" id="GO:0070260">
    <property type="term" value="F:5'-tyrosyl-DNA phosphodiesterase activity"/>
    <property type="evidence" value="ECO:0007669"/>
    <property type="project" value="TreeGrafter"/>
</dbReference>
<dbReference type="AlphaFoldDB" id="A0AAV4FA80"/>
<sequence length="414" mass="47076">MKIRKIYSLHSKTTLKNILFRQHLEKSRNRKITMLYFFPLSPSPSVRQPDQDGVLRILSWNIDGLDPDNLQSRTEGACAVLLQEHPEVIFLQEVVHRSLSIIKTRLEHRYTVVTGDLDVVNTPGAYFTAMLLKKDCVERERVRVMDYPGSLMDRDLMEVQCTVRGVPMVCLTSHLESTKEYGEERQRQLKTAFDHMIASPQDRTVIFGGDLNLRDKEVSGASAKPSGVYDLWECTGKRQEAKFTWDLMINDNKQMPSKFQPRCRFDRLYVRHCYSNGKKTISAKSSDSKNKERPISSYFTSPGKKQASSGNDLKNRRESTETVDNNVTSCSSSKSKTPSLESDATTLMASSLNSQTKHTHLQIDKPVVNSSSPLLKPVYFELVGIQRLASCRRFPSDHWGILTHLQILNKSGAL</sequence>
<dbReference type="InterPro" id="IPR005135">
    <property type="entry name" value="Endo/exonuclease/phosphatase"/>
</dbReference>
<keyword evidence="8" id="KW-0460">Magnesium</keyword>
<feature type="region of interest" description="Disordered" evidence="11">
    <location>
        <begin position="280"/>
        <end position="340"/>
    </location>
</feature>
<evidence type="ECO:0000256" key="11">
    <source>
        <dbReference type="SAM" id="MobiDB-lite"/>
    </source>
</evidence>
<comment type="cofactor">
    <cofactor evidence="1">
        <name>Mn(2+)</name>
        <dbReference type="ChEBI" id="CHEBI:29035"/>
    </cofactor>
</comment>
<proteinExistence type="predicted"/>
<dbReference type="InterPro" id="IPR036691">
    <property type="entry name" value="Endo/exonu/phosph_ase_sf"/>
</dbReference>
<organism evidence="13 14">
    <name type="scientific">Elysia marginata</name>
    <dbReference type="NCBI Taxonomy" id="1093978"/>
    <lineage>
        <taxon>Eukaryota</taxon>
        <taxon>Metazoa</taxon>
        <taxon>Spiralia</taxon>
        <taxon>Lophotrochozoa</taxon>
        <taxon>Mollusca</taxon>
        <taxon>Gastropoda</taxon>
        <taxon>Heterobranchia</taxon>
        <taxon>Euthyneura</taxon>
        <taxon>Panpulmonata</taxon>
        <taxon>Sacoglossa</taxon>
        <taxon>Placobranchoidea</taxon>
        <taxon>Plakobranchidae</taxon>
        <taxon>Elysia</taxon>
    </lineage>
</organism>
<dbReference type="Gene3D" id="3.60.10.10">
    <property type="entry name" value="Endonuclease/exonuclease/phosphatase"/>
    <property type="match status" value="2"/>
</dbReference>
<dbReference type="GO" id="GO:0046872">
    <property type="term" value="F:metal ion binding"/>
    <property type="evidence" value="ECO:0007669"/>
    <property type="project" value="UniProtKB-KW"/>
</dbReference>
<dbReference type="PANTHER" id="PTHR15822">
    <property type="entry name" value="TRAF AND TNF RECEPTOR-ASSOCIATED PROTEIN"/>
    <property type="match status" value="1"/>
</dbReference>
<evidence type="ECO:0000313" key="13">
    <source>
        <dbReference type="EMBL" id="GFR70127.1"/>
    </source>
</evidence>
<name>A0AAV4FA80_9GAST</name>
<dbReference type="CDD" id="cd09080">
    <property type="entry name" value="TDP2"/>
    <property type="match status" value="1"/>
</dbReference>
<comment type="subcellular location">
    <subcellularLocation>
        <location evidence="3">Nucleus</location>
        <location evidence="3">PML body</location>
    </subcellularLocation>
</comment>
<comment type="cofactor">
    <cofactor evidence="2">
        <name>Mg(2+)</name>
        <dbReference type="ChEBI" id="CHEBI:18420"/>
    </cofactor>
</comment>
<evidence type="ECO:0000256" key="1">
    <source>
        <dbReference type="ARBA" id="ARBA00001936"/>
    </source>
</evidence>
<evidence type="ECO:0000256" key="7">
    <source>
        <dbReference type="ARBA" id="ARBA00022801"/>
    </source>
</evidence>
<evidence type="ECO:0000256" key="3">
    <source>
        <dbReference type="ARBA" id="ARBA00004322"/>
    </source>
</evidence>
<evidence type="ECO:0000256" key="8">
    <source>
        <dbReference type="ARBA" id="ARBA00022842"/>
    </source>
</evidence>
<evidence type="ECO:0000256" key="2">
    <source>
        <dbReference type="ARBA" id="ARBA00001946"/>
    </source>
</evidence>
<dbReference type="GO" id="GO:0005737">
    <property type="term" value="C:cytoplasm"/>
    <property type="evidence" value="ECO:0007669"/>
    <property type="project" value="TreeGrafter"/>
</dbReference>
<evidence type="ECO:0000313" key="14">
    <source>
        <dbReference type="Proteomes" id="UP000762676"/>
    </source>
</evidence>
<accession>A0AAV4FA80</accession>